<accession>A0A0A9G524</accession>
<organism evidence="1">
    <name type="scientific">Arundo donax</name>
    <name type="common">Giant reed</name>
    <name type="synonym">Donax arundinaceus</name>
    <dbReference type="NCBI Taxonomy" id="35708"/>
    <lineage>
        <taxon>Eukaryota</taxon>
        <taxon>Viridiplantae</taxon>
        <taxon>Streptophyta</taxon>
        <taxon>Embryophyta</taxon>
        <taxon>Tracheophyta</taxon>
        <taxon>Spermatophyta</taxon>
        <taxon>Magnoliopsida</taxon>
        <taxon>Liliopsida</taxon>
        <taxon>Poales</taxon>
        <taxon>Poaceae</taxon>
        <taxon>PACMAD clade</taxon>
        <taxon>Arundinoideae</taxon>
        <taxon>Arundineae</taxon>
        <taxon>Arundo</taxon>
    </lineage>
</organism>
<dbReference type="AlphaFoldDB" id="A0A0A9G524"/>
<proteinExistence type="predicted"/>
<reference evidence="1" key="2">
    <citation type="journal article" date="2015" name="Data Brief">
        <title>Shoot transcriptome of the giant reed, Arundo donax.</title>
        <authorList>
            <person name="Barrero R.A."/>
            <person name="Guerrero F.D."/>
            <person name="Moolhuijzen P."/>
            <person name="Goolsby J.A."/>
            <person name="Tidwell J."/>
            <person name="Bellgard S.E."/>
            <person name="Bellgard M.I."/>
        </authorList>
    </citation>
    <scope>NUCLEOTIDE SEQUENCE</scope>
    <source>
        <tissue evidence="1">Shoot tissue taken approximately 20 cm above the soil surface</tissue>
    </source>
</reference>
<evidence type="ECO:0000313" key="1">
    <source>
        <dbReference type="EMBL" id="JAE15768.1"/>
    </source>
</evidence>
<name>A0A0A9G524_ARUDO</name>
<sequence>MIELLLEVRWEEGRYAFEFLEELLSNLVLLTRINLDLQTTHINNFILNWETVFKLGKKLIVIHCKGPLSVSFIFCTVQRKKVGSNYFPL</sequence>
<protein>
    <submittedName>
        <fullName evidence="1">Uncharacterized protein</fullName>
    </submittedName>
</protein>
<dbReference type="EMBL" id="GBRH01182128">
    <property type="protein sequence ID" value="JAE15768.1"/>
    <property type="molecule type" value="Transcribed_RNA"/>
</dbReference>
<reference evidence="1" key="1">
    <citation type="submission" date="2014-09" db="EMBL/GenBank/DDBJ databases">
        <authorList>
            <person name="Magalhaes I.L.F."/>
            <person name="Oliveira U."/>
            <person name="Santos F.R."/>
            <person name="Vidigal T.H.D.A."/>
            <person name="Brescovit A.D."/>
            <person name="Santos A.J."/>
        </authorList>
    </citation>
    <scope>NUCLEOTIDE SEQUENCE</scope>
    <source>
        <tissue evidence="1">Shoot tissue taken approximately 20 cm above the soil surface</tissue>
    </source>
</reference>